<keyword evidence="2" id="KW-0732">Signal</keyword>
<reference evidence="4 6" key="2">
    <citation type="journal article" date="2013" name="Nature">
        <title>Insights into bilaterian evolution from three spiralian genomes.</title>
        <authorList>
            <person name="Simakov O."/>
            <person name="Marletaz F."/>
            <person name="Cho S.J."/>
            <person name="Edsinger-Gonzales E."/>
            <person name="Havlak P."/>
            <person name="Hellsten U."/>
            <person name="Kuo D.H."/>
            <person name="Larsson T."/>
            <person name="Lv J."/>
            <person name="Arendt D."/>
            <person name="Savage R."/>
            <person name="Osoegawa K."/>
            <person name="de Jong P."/>
            <person name="Grimwood J."/>
            <person name="Chapman J.A."/>
            <person name="Shapiro H."/>
            <person name="Aerts A."/>
            <person name="Otillar R.P."/>
            <person name="Terry A.Y."/>
            <person name="Boore J.L."/>
            <person name="Grigoriev I.V."/>
            <person name="Lindberg D.R."/>
            <person name="Seaver E.C."/>
            <person name="Weisblat D.A."/>
            <person name="Putnam N.H."/>
            <person name="Rokhsar D.S."/>
        </authorList>
    </citation>
    <scope>NUCLEOTIDE SEQUENCE</scope>
    <source>
        <strain evidence="4 6">I ESC-2004</strain>
    </source>
</reference>
<feature type="transmembrane region" description="Helical" evidence="1">
    <location>
        <begin position="224"/>
        <end position="245"/>
    </location>
</feature>
<dbReference type="InterPro" id="IPR035940">
    <property type="entry name" value="CAP_sf"/>
</dbReference>
<protein>
    <recommendedName>
        <fullName evidence="3">EGF-like domain-containing protein</fullName>
    </recommendedName>
</protein>
<keyword evidence="1" id="KW-0472">Membrane</keyword>
<evidence type="ECO:0000313" key="4">
    <source>
        <dbReference type="EMBL" id="ELU02681.1"/>
    </source>
</evidence>
<dbReference type="HOGENOM" id="CLU_922114_0_0_1"/>
<gene>
    <name evidence="4" type="ORF">CAPTEDRAFT_199655</name>
</gene>
<dbReference type="InterPro" id="IPR000742">
    <property type="entry name" value="EGF"/>
</dbReference>
<feature type="domain" description="EGF-like" evidence="3">
    <location>
        <begin position="156"/>
        <end position="167"/>
    </location>
</feature>
<sequence length="302" mass="33226">MVLMRLVALLVVGTVASVDVVHRRVKRGAQDEVVTTHNQLRRSIGAADMERLVWSDSLADVAGRLVTQCQWATADHVTTIEAMESPFPSQGSVLSLIRNKSSLNLTQIFMEWFATGNGYDVINQKCGEPEVDSAGSLCPINSCDNDGHRNETTCSCTCKPGWIGTDCSEPCRDDDRCGQSLWSSTLCNSTLTMPKMIDLCPVMCGRCEEIVRATESSSAFAFPIWKLILIIISSLISLAIVVFVIRCCSQGKKELVDSRTYESANQLYSTSLPMSSMRNRAIVGERHSTSSGIDFNTPQYVY</sequence>
<reference evidence="6" key="1">
    <citation type="submission" date="2012-12" db="EMBL/GenBank/DDBJ databases">
        <authorList>
            <person name="Hellsten U."/>
            <person name="Grimwood J."/>
            <person name="Chapman J.A."/>
            <person name="Shapiro H."/>
            <person name="Aerts A."/>
            <person name="Otillar R.P."/>
            <person name="Terry A.Y."/>
            <person name="Boore J.L."/>
            <person name="Simakov O."/>
            <person name="Marletaz F."/>
            <person name="Cho S.-J."/>
            <person name="Edsinger-Gonzales E."/>
            <person name="Havlak P."/>
            <person name="Kuo D.-H."/>
            <person name="Larsson T."/>
            <person name="Lv J."/>
            <person name="Arendt D."/>
            <person name="Savage R."/>
            <person name="Osoegawa K."/>
            <person name="de Jong P."/>
            <person name="Lindberg D.R."/>
            <person name="Seaver E.C."/>
            <person name="Weisblat D.A."/>
            <person name="Putnam N.H."/>
            <person name="Grigoriev I.V."/>
            <person name="Rokhsar D.S."/>
        </authorList>
    </citation>
    <scope>NUCLEOTIDE SEQUENCE</scope>
    <source>
        <strain evidence="6">I ESC-2004</strain>
    </source>
</reference>
<dbReference type="SMART" id="SM00198">
    <property type="entry name" value="SCP"/>
    <property type="match status" value="1"/>
</dbReference>
<feature type="chain" id="PRO_5008787814" description="EGF-like domain-containing protein" evidence="2">
    <location>
        <begin position="18"/>
        <end position="302"/>
    </location>
</feature>
<proteinExistence type="predicted"/>
<dbReference type="OrthoDB" id="9994363at2759"/>
<keyword evidence="1" id="KW-0812">Transmembrane</keyword>
<feature type="signal peptide" evidence="2">
    <location>
        <begin position="1"/>
        <end position="17"/>
    </location>
</feature>
<organism evidence="4">
    <name type="scientific">Capitella teleta</name>
    <name type="common">Polychaete worm</name>
    <dbReference type="NCBI Taxonomy" id="283909"/>
    <lineage>
        <taxon>Eukaryota</taxon>
        <taxon>Metazoa</taxon>
        <taxon>Spiralia</taxon>
        <taxon>Lophotrochozoa</taxon>
        <taxon>Annelida</taxon>
        <taxon>Polychaeta</taxon>
        <taxon>Sedentaria</taxon>
        <taxon>Scolecida</taxon>
        <taxon>Capitellidae</taxon>
        <taxon>Capitella</taxon>
    </lineage>
</organism>
<dbReference type="EMBL" id="AMQN01001600">
    <property type="status" value="NOT_ANNOTATED_CDS"/>
    <property type="molecule type" value="Genomic_DNA"/>
</dbReference>
<keyword evidence="6" id="KW-1185">Reference proteome</keyword>
<dbReference type="EnsemblMetazoa" id="CapteT199655">
    <property type="protein sequence ID" value="CapteP199655"/>
    <property type="gene ID" value="CapteG199655"/>
</dbReference>
<dbReference type="EMBL" id="KB303857">
    <property type="protein sequence ID" value="ELU02681.1"/>
    <property type="molecule type" value="Genomic_DNA"/>
</dbReference>
<dbReference type="PROSITE" id="PS00022">
    <property type="entry name" value="EGF_1"/>
    <property type="match status" value="1"/>
</dbReference>
<accession>R7U965</accession>
<dbReference type="Gene3D" id="3.40.33.10">
    <property type="entry name" value="CAP"/>
    <property type="match status" value="1"/>
</dbReference>
<keyword evidence="1" id="KW-1133">Transmembrane helix</keyword>
<name>R7U965_CAPTE</name>
<dbReference type="InterPro" id="IPR014044">
    <property type="entry name" value="CAP_dom"/>
</dbReference>
<evidence type="ECO:0000313" key="6">
    <source>
        <dbReference type="Proteomes" id="UP000014760"/>
    </source>
</evidence>
<dbReference type="Proteomes" id="UP000014760">
    <property type="component" value="Unassembled WGS sequence"/>
</dbReference>
<evidence type="ECO:0000256" key="2">
    <source>
        <dbReference type="SAM" id="SignalP"/>
    </source>
</evidence>
<evidence type="ECO:0000313" key="5">
    <source>
        <dbReference type="EnsemblMetazoa" id="CapteP199655"/>
    </source>
</evidence>
<evidence type="ECO:0000259" key="3">
    <source>
        <dbReference type="PROSITE" id="PS00022"/>
    </source>
</evidence>
<evidence type="ECO:0000256" key="1">
    <source>
        <dbReference type="SAM" id="Phobius"/>
    </source>
</evidence>
<dbReference type="AlphaFoldDB" id="R7U965"/>
<dbReference type="SUPFAM" id="SSF55797">
    <property type="entry name" value="PR-1-like"/>
    <property type="match status" value="1"/>
</dbReference>
<reference evidence="5" key="3">
    <citation type="submission" date="2015-06" db="UniProtKB">
        <authorList>
            <consortium name="EnsemblMetazoa"/>
        </authorList>
    </citation>
    <scope>IDENTIFICATION</scope>
</reference>